<feature type="region of interest" description="Disordered" evidence="1">
    <location>
        <begin position="1"/>
        <end position="86"/>
    </location>
</feature>
<evidence type="ECO:0000256" key="1">
    <source>
        <dbReference type="SAM" id="MobiDB-lite"/>
    </source>
</evidence>
<reference evidence="2" key="1">
    <citation type="submission" date="2023-04" db="EMBL/GenBank/DDBJ databases">
        <authorList>
            <person name="Vijverberg K."/>
            <person name="Xiong W."/>
            <person name="Schranz E."/>
        </authorList>
    </citation>
    <scope>NUCLEOTIDE SEQUENCE</scope>
</reference>
<organism evidence="2 3">
    <name type="scientific">Lactuca saligna</name>
    <name type="common">Willowleaf lettuce</name>
    <dbReference type="NCBI Taxonomy" id="75948"/>
    <lineage>
        <taxon>Eukaryota</taxon>
        <taxon>Viridiplantae</taxon>
        <taxon>Streptophyta</taxon>
        <taxon>Embryophyta</taxon>
        <taxon>Tracheophyta</taxon>
        <taxon>Spermatophyta</taxon>
        <taxon>Magnoliopsida</taxon>
        <taxon>eudicotyledons</taxon>
        <taxon>Gunneridae</taxon>
        <taxon>Pentapetalae</taxon>
        <taxon>asterids</taxon>
        <taxon>campanulids</taxon>
        <taxon>Asterales</taxon>
        <taxon>Asteraceae</taxon>
        <taxon>Cichorioideae</taxon>
        <taxon>Cichorieae</taxon>
        <taxon>Lactucinae</taxon>
        <taxon>Lactuca</taxon>
    </lineage>
</organism>
<evidence type="ECO:0000313" key="2">
    <source>
        <dbReference type="EMBL" id="CAI9260524.1"/>
    </source>
</evidence>
<accession>A0AA35UN92</accession>
<keyword evidence="3" id="KW-1185">Reference proteome</keyword>
<protein>
    <submittedName>
        <fullName evidence="2">Uncharacterized protein</fullName>
    </submittedName>
</protein>
<feature type="compositionally biased region" description="Acidic residues" evidence="1">
    <location>
        <begin position="39"/>
        <end position="67"/>
    </location>
</feature>
<evidence type="ECO:0000313" key="3">
    <source>
        <dbReference type="Proteomes" id="UP001177003"/>
    </source>
</evidence>
<name>A0AA35UN92_LACSI</name>
<sequence length="283" mass="31823">MNTWRNKEGVPCSPPHLVGDPYYPDQETKYQFVASGNSTEDEEPMEDPLEEEAIEEEKSDTEDEEPMEAERTPTSRPSPPSPYRGILRGVRKTRQTARKSTLNHKGIQKHGHALSESMRKNLRNPSWLNAFAEERISGERITTRYEDGQGSGVRPLPNDHVGSLSGLFDHVLKLEKQARVSAREIKEGENNTTHLAWRAGRLETQLTQHQNALTEMRGLLDAEIATRMQQDTLMVEADLQAQATLIRVGVSEEEIMTINGRLDAIGVQLAEVTRALGTYLRQG</sequence>
<dbReference type="EMBL" id="OX465086">
    <property type="protein sequence ID" value="CAI9260524.1"/>
    <property type="molecule type" value="Genomic_DNA"/>
</dbReference>
<gene>
    <name evidence="2" type="ORF">LSALG_LOCUS1355</name>
</gene>
<dbReference type="AlphaFoldDB" id="A0AA35UN92"/>
<proteinExistence type="predicted"/>
<dbReference type="Proteomes" id="UP001177003">
    <property type="component" value="Chromosome 0"/>
</dbReference>